<dbReference type="EMBL" id="CM023485">
    <property type="protein sequence ID" value="KAH6931514.1"/>
    <property type="molecule type" value="Genomic_DNA"/>
</dbReference>
<name>A0ACB7SC65_HYAAI</name>
<gene>
    <name evidence="1" type="ORF">HPB50_024879</name>
</gene>
<organism evidence="1 2">
    <name type="scientific">Hyalomma asiaticum</name>
    <name type="common">Tick</name>
    <dbReference type="NCBI Taxonomy" id="266040"/>
    <lineage>
        <taxon>Eukaryota</taxon>
        <taxon>Metazoa</taxon>
        <taxon>Ecdysozoa</taxon>
        <taxon>Arthropoda</taxon>
        <taxon>Chelicerata</taxon>
        <taxon>Arachnida</taxon>
        <taxon>Acari</taxon>
        <taxon>Parasitiformes</taxon>
        <taxon>Ixodida</taxon>
        <taxon>Ixodoidea</taxon>
        <taxon>Ixodidae</taxon>
        <taxon>Hyalomminae</taxon>
        <taxon>Hyalomma</taxon>
    </lineage>
</organism>
<comment type="caution">
    <text evidence="1">The sequence shown here is derived from an EMBL/GenBank/DDBJ whole genome shotgun (WGS) entry which is preliminary data.</text>
</comment>
<protein>
    <submittedName>
        <fullName evidence="1">Uncharacterized protein</fullName>
    </submittedName>
</protein>
<dbReference type="Proteomes" id="UP000821845">
    <property type="component" value="Chromosome 5"/>
</dbReference>
<proteinExistence type="predicted"/>
<reference evidence="1" key="1">
    <citation type="submission" date="2020-05" db="EMBL/GenBank/DDBJ databases">
        <title>Large-scale comparative analyses of tick genomes elucidate their genetic diversity and vector capacities.</title>
        <authorList>
            <person name="Jia N."/>
            <person name="Wang J."/>
            <person name="Shi W."/>
            <person name="Du L."/>
            <person name="Sun Y."/>
            <person name="Zhan W."/>
            <person name="Jiang J."/>
            <person name="Wang Q."/>
            <person name="Zhang B."/>
            <person name="Ji P."/>
            <person name="Sakyi L.B."/>
            <person name="Cui X."/>
            <person name="Yuan T."/>
            <person name="Jiang B."/>
            <person name="Yang W."/>
            <person name="Lam T.T.-Y."/>
            <person name="Chang Q."/>
            <person name="Ding S."/>
            <person name="Wang X."/>
            <person name="Zhu J."/>
            <person name="Ruan X."/>
            <person name="Zhao L."/>
            <person name="Wei J."/>
            <person name="Que T."/>
            <person name="Du C."/>
            <person name="Cheng J."/>
            <person name="Dai P."/>
            <person name="Han X."/>
            <person name="Huang E."/>
            <person name="Gao Y."/>
            <person name="Liu J."/>
            <person name="Shao H."/>
            <person name="Ye R."/>
            <person name="Li L."/>
            <person name="Wei W."/>
            <person name="Wang X."/>
            <person name="Wang C."/>
            <person name="Yang T."/>
            <person name="Huo Q."/>
            <person name="Li W."/>
            <person name="Guo W."/>
            <person name="Chen H."/>
            <person name="Zhou L."/>
            <person name="Ni X."/>
            <person name="Tian J."/>
            <person name="Zhou Y."/>
            <person name="Sheng Y."/>
            <person name="Liu T."/>
            <person name="Pan Y."/>
            <person name="Xia L."/>
            <person name="Li J."/>
            <person name="Zhao F."/>
            <person name="Cao W."/>
        </authorList>
    </citation>
    <scope>NUCLEOTIDE SEQUENCE</scope>
    <source>
        <strain evidence="1">Hyas-2018</strain>
    </source>
</reference>
<keyword evidence="2" id="KW-1185">Reference proteome</keyword>
<evidence type="ECO:0000313" key="2">
    <source>
        <dbReference type="Proteomes" id="UP000821845"/>
    </source>
</evidence>
<evidence type="ECO:0000313" key="1">
    <source>
        <dbReference type="EMBL" id="KAH6931514.1"/>
    </source>
</evidence>
<sequence>MIAAYNVSKGLVMSDEVMTSANSSATSSGMVDSRRRNMVCWLVMSRRRKCVSTYRSQGNADGGGCSVRGVRFVASNVRSPRVRAGGTQMAAVVPCAAFGSLRRTSVAPESGPASSQANECVSKGFGCLPASDCPEEARLNYKGCSTVCCDLSKLSGCKSKGGECNPLGLNCKELQSESASCPKGEKCCVWLH</sequence>
<accession>A0ACB7SC65</accession>